<dbReference type="Gene3D" id="1.10.10.2840">
    <property type="entry name" value="PucR C-terminal helix-turn-helix domain"/>
    <property type="match status" value="1"/>
</dbReference>
<dbReference type="Proteomes" id="UP000460949">
    <property type="component" value="Unassembled WGS sequence"/>
</dbReference>
<evidence type="ECO:0008006" key="5">
    <source>
        <dbReference type="Google" id="ProtNLM"/>
    </source>
</evidence>
<evidence type="ECO:0000259" key="2">
    <source>
        <dbReference type="Pfam" id="PF13556"/>
    </source>
</evidence>
<accession>A0A845DPQ9</accession>
<dbReference type="PANTHER" id="PTHR33744">
    <property type="entry name" value="CARBOHYDRATE DIACID REGULATOR"/>
    <property type="match status" value="1"/>
</dbReference>
<reference evidence="3 4" key="1">
    <citation type="submission" date="2019-11" db="EMBL/GenBank/DDBJ databases">
        <title>Genome sequences of 17 halophilic strains isolated from different environments.</title>
        <authorList>
            <person name="Furrow R.E."/>
        </authorList>
    </citation>
    <scope>NUCLEOTIDE SEQUENCE [LARGE SCALE GENOMIC DNA]</scope>
    <source>
        <strain evidence="3 4">22511_23_Filter</strain>
    </source>
</reference>
<feature type="domain" description="PucR C-terminal helix-turn-helix" evidence="2">
    <location>
        <begin position="320"/>
        <end position="377"/>
    </location>
</feature>
<comment type="caution">
    <text evidence="3">The sequence shown here is derived from an EMBL/GenBank/DDBJ whole genome shotgun (WGS) entry which is preliminary data.</text>
</comment>
<protein>
    <recommendedName>
        <fullName evidence="5">PucR family transcriptional regulator</fullName>
    </recommendedName>
</protein>
<dbReference type="Pfam" id="PF07905">
    <property type="entry name" value="PucR"/>
    <property type="match status" value="1"/>
</dbReference>
<feature type="domain" description="Purine catabolism PurC-like" evidence="1">
    <location>
        <begin position="10"/>
        <end position="129"/>
    </location>
</feature>
<organism evidence="3 4">
    <name type="scientific">Halobacillus litoralis</name>
    <dbReference type="NCBI Taxonomy" id="45668"/>
    <lineage>
        <taxon>Bacteria</taxon>
        <taxon>Bacillati</taxon>
        <taxon>Bacillota</taxon>
        <taxon>Bacilli</taxon>
        <taxon>Bacillales</taxon>
        <taxon>Bacillaceae</taxon>
        <taxon>Halobacillus</taxon>
    </lineage>
</organism>
<dbReference type="AlphaFoldDB" id="A0A845DPQ9"/>
<proteinExistence type="predicted"/>
<sequence>MSTMMFTVHDMLKRPPFQHASILAGRGGLQKAVSWAHILELTKVKHLLHGSECVMTTGIGWGKELQHARSFLEQLIEKKVTCLCIELGDYINHLPPPLLQLADDHDLPVLVFDKEVRFIDISKDINQLILQSSRLMPRQESWAGRWLEGTMTDKEALPYLEKTIGSREARGFPCLLTGYDDSIPYQRDIFQSFFQKEGFHPLTVQNRDELVLLLLDERREQVSERLSRSLKRMKEKAGSMYHTISCGPLFTNLSEIPPAMRCAQEADHIQAAFQLEMPFYEKLHPWRLIIEDDKRGALESFIQDTLGDVLAYDEAHDTELLLTLRAYLESYGSKKDTAERLFIVRQTLYHRIQKLEEILGPHFLRFEQRMALEMALLGWQYIQSPVRS</sequence>
<dbReference type="InterPro" id="IPR042070">
    <property type="entry name" value="PucR_C-HTH_sf"/>
</dbReference>
<dbReference type="RefSeq" id="WP_160835003.1">
    <property type="nucleotide sequence ID" value="NZ_WMET01000001.1"/>
</dbReference>
<evidence type="ECO:0000313" key="3">
    <source>
        <dbReference type="EMBL" id="MYL18545.1"/>
    </source>
</evidence>
<evidence type="ECO:0000313" key="4">
    <source>
        <dbReference type="Proteomes" id="UP000460949"/>
    </source>
</evidence>
<dbReference type="InterPro" id="IPR051448">
    <property type="entry name" value="CdaR-like_regulators"/>
</dbReference>
<dbReference type="PANTHER" id="PTHR33744:SF15">
    <property type="entry name" value="CARBOHYDRATE DIACID REGULATOR"/>
    <property type="match status" value="1"/>
</dbReference>
<dbReference type="InterPro" id="IPR012914">
    <property type="entry name" value="PucR_dom"/>
</dbReference>
<dbReference type="InterPro" id="IPR025736">
    <property type="entry name" value="PucR_C-HTH_dom"/>
</dbReference>
<evidence type="ECO:0000259" key="1">
    <source>
        <dbReference type="Pfam" id="PF07905"/>
    </source>
</evidence>
<dbReference type="EMBL" id="WMET01000001">
    <property type="protein sequence ID" value="MYL18545.1"/>
    <property type="molecule type" value="Genomic_DNA"/>
</dbReference>
<dbReference type="Pfam" id="PF13556">
    <property type="entry name" value="HTH_30"/>
    <property type="match status" value="1"/>
</dbReference>
<name>A0A845DPQ9_9BACI</name>
<gene>
    <name evidence="3" type="ORF">GLW04_01515</name>
</gene>